<feature type="compositionally biased region" description="Basic and acidic residues" evidence="2">
    <location>
        <begin position="29"/>
        <end position="40"/>
    </location>
</feature>
<dbReference type="Pfam" id="PF19037">
    <property type="entry name" value="Fuz_longin_2"/>
    <property type="match status" value="1"/>
</dbReference>
<feature type="compositionally biased region" description="Basic and acidic residues" evidence="2">
    <location>
        <begin position="12"/>
        <end position="21"/>
    </location>
</feature>
<comment type="similarity">
    <text evidence="1">Belongs to the MON1/SAND family.</text>
</comment>
<feature type="compositionally biased region" description="Gly residues" evidence="2">
    <location>
        <begin position="49"/>
        <end position="59"/>
    </location>
</feature>
<dbReference type="PANTHER" id="PTHR13027">
    <property type="entry name" value="SAND PROTEIN-RELATED"/>
    <property type="match status" value="1"/>
</dbReference>
<comment type="caution">
    <text evidence="6">The sequence shown here is derived from an EMBL/GenBank/DDBJ whole genome shotgun (WGS) entry which is preliminary data.</text>
</comment>
<dbReference type="AlphaFoldDB" id="A0A2P6TEG5"/>
<dbReference type="PANTHER" id="PTHR13027:SF7">
    <property type="entry name" value="VACUOLAR FUSION PROTEIN MON1 HOMOLOG"/>
    <property type="match status" value="1"/>
</dbReference>
<keyword evidence="7" id="KW-1185">Reference proteome</keyword>
<dbReference type="Proteomes" id="UP000239899">
    <property type="component" value="Unassembled WGS sequence"/>
</dbReference>
<sequence length="570" mass="57937">MSSSSSQAGEAAAEREAHSLDSQEGQIGDELRDLTLEDRQPSASSLSEAGGGGDGGEGGATAAAGEASTLFECEDEEEAAAATGDLPQAGAGTPPAELAAALRAATSAASEAAPAPGEAAADAALRHQPKHVFVFSTAGKPIYAYRKDEAALAGLMATAEAILSVAHSKGHTLRHIRVGSHVFAFLERPPLCLVGVSAYGEPPAVLRMQLSLVHGQIVSLLTSSALTHMFERNPGYDARRLLAGSEGMLCSLIDSFTATPAALLGAYPSLPLLGGVRQALLASLAAAVKATGAVHGVVVAGGAVAAACPAPGAAPLQQWDLLLLLNLLSSNQSFRHSGDAMTPVCLPRFNPAANLHAYIHYSDGATQTATVLLCGGMPDPGALAAAQQRMQQQLEAIGVLQALISSAAAEQHMAASNGGSGGNGGSSSSSSSSSSAVTSLLAVPSLPTAAGGGRFGATPLLHFVYKLSARQQYVMAPFSQPLLAGGLQQPITVAYSQLRAAMFEGSAGSGGPLQRLRFEARPRVTLLGAVTGDTELYLALDPLTDKAEAAGVAGRLGMWLFARHDQLFSL</sequence>
<feature type="domain" description="FUZ/MON1/HPS1 second Longin" evidence="4">
    <location>
        <begin position="292"/>
        <end position="390"/>
    </location>
</feature>
<feature type="region of interest" description="Disordered" evidence="2">
    <location>
        <begin position="1"/>
        <end position="65"/>
    </location>
</feature>
<dbReference type="OrthoDB" id="272411at2759"/>
<dbReference type="EMBL" id="LHPG02000020">
    <property type="protein sequence ID" value="PRW21034.1"/>
    <property type="molecule type" value="Genomic_DNA"/>
</dbReference>
<reference evidence="6 7" key="1">
    <citation type="journal article" date="2018" name="Plant J.">
        <title>Genome sequences of Chlorella sorokiniana UTEX 1602 and Micractinium conductrix SAG 241.80: implications to maltose excretion by a green alga.</title>
        <authorList>
            <person name="Arriola M.B."/>
            <person name="Velmurugan N."/>
            <person name="Zhang Y."/>
            <person name="Plunkett M.H."/>
            <person name="Hondzo H."/>
            <person name="Barney B.M."/>
        </authorList>
    </citation>
    <scope>NUCLEOTIDE SEQUENCE [LARGE SCALE GENOMIC DNA]</scope>
    <source>
        <strain evidence="7">UTEX 1602</strain>
    </source>
</reference>
<proteinExistence type="inferred from homology"/>
<dbReference type="InterPro" id="IPR043972">
    <property type="entry name" value="FUZ/MON1/HPS1_longin_1"/>
</dbReference>
<dbReference type="Pfam" id="PF19038">
    <property type="entry name" value="Fuz_longin_3"/>
    <property type="match status" value="1"/>
</dbReference>
<protein>
    <recommendedName>
        <fullName evidence="1">Vacuolar fusion protein MON1 homolog</fullName>
    </recommendedName>
</protein>
<evidence type="ECO:0000313" key="6">
    <source>
        <dbReference type="EMBL" id="PRW21034.1"/>
    </source>
</evidence>
<evidence type="ECO:0000259" key="4">
    <source>
        <dbReference type="Pfam" id="PF19037"/>
    </source>
</evidence>
<feature type="compositionally biased region" description="Low complexity" evidence="2">
    <location>
        <begin position="1"/>
        <end position="11"/>
    </location>
</feature>
<dbReference type="InterPro" id="IPR004353">
    <property type="entry name" value="Mon1"/>
</dbReference>
<feature type="domain" description="FUZ/MON1/HPS1 first Longin" evidence="3">
    <location>
        <begin position="130"/>
        <end position="251"/>
    </location>
</feature>
<name>A0A2P6TEG5_CHLSO</name>
<gene>
    <name evidence="6" type="ORF">C2E21_8392</name>
</gene>
<dbReference type="Pfam" id="PF19036">
    <property type="entry name" value="Fuz_longin_1"/>
    <property type="match status" value="1"/>
</dbReference>
<dbReference type="InterPro" id="IPR043971">
    <property type="entry name" value="FUZ/MON1/HPS1_longin_2"/>
</dbReference>
<dbReference type="GO" id="GO:0016192">
    <property type="term" value="P:vesicle-mediated transport"/>
    <property type="evidence" value="ECO:0007669"/>
    <property type="project" value="InterPro"/>
</dbReference>
<feature type="domain" description="FUZ/MON1/HPS1 third Longin" evidence="5">
    <location>
        <begin position="460"/>
        <end position="560"/>
    </location>
</feature>
<dbReference type="InterPro" id="IPR043970">
    <property type="entry name" value="FUZ/MON1/HPS1_longin_3"/>
</dbReference>
<dbReference type="GO" id="GO:0006623">
    <property type="term" value="P:protein targeting to vacuole"/>
    <property type="evidence" value="ECO:0007669"/>
    <property type="project" value="UniProtKB-UniRule"/>
</dbReference>
<organism evidence="6 7">
    <name type="scientific">Chlorella sorokiniana</name>
    <name type="common">Freshwater green alga</name>
    <dbReference type="NCBI Taxonomy" id="3076"/>
    <lineage>
        <taxon>Eukaryota</taxon>
        <taxon>Viridiplantae</taxon>
        <taxon>Chlorophyta</taxon>
        <taxon>core chlorophytes</taxon>
        <taxon>Trebouxiophyceae</taxon>
        <taxon>Chlorellales</taxon>
        <taxon>Chlorellaceae</taxon>
        <taxon>Chlorella clade</taxon>
        <taxon>Chlorella</taxon>
    </lineage>
</organism>
<dbReference type="PRINTS" id="PR01546">
    <property type="entry name" value="YEAST73DUF"/>
</dbReference>
<evidence type="ECO:0000313" key="7">
    <source>
        <dbReference type="Proteomes" id="UP000239899"/>
    </source>
</evidence>
<dbReference type="STRING" id="3076.A0A2P6TEG5"/>
<evidence type="ECO:0000259" key="3">
    <source>
        <dbReference type="Pfam" id="PF19036"/>
    </source>
</evidence>
<comment type="function">
    <text evidence="1">Plays an important role in membrane trafficking through the secretory apparatus.</text>
</comment>
<evidence type="ECO:0000256" key="1">
    <source>
        <dbReference type="RuleBase" id="RU367048"/>
    </source>
</evidence>
<evidence type="ECO:0000259" key="5">
    <source>
        <dbReference type="Pfam" id="PF19038"/>
    </source>
</evidence>
<accession>A0A2P6TEG5</accession>
<evidence type="ECO:0000256" key="2">
    <source>
        <dbReference type="SAM" id="MobiDB-lite"/>
    </source>
</evidence>